<dbReference type="InterPro" id="IPR036398">
    <property type="entry name" value="CA_dom_sf"/>
</dbReference>
<keyword evidence="11" id="KW-1015">Disulfide bond</keyword>
<proteinExistence type="inferred from homology"/>
<dbReference type="InterPro" id="IPR001148">
    <property type="entry name" value="CA_dom"/>
</dbReference>
<evidence type="ECO:0000256" key="3">
    <source>
        <dbReference type="ARBA" id="ARBA00010718"/>
    </source>
</evidence>
<name>K1RCM3_MAGGI</name>
<evidence type="ECO:0000256" key="6">
    <source>
        <dbReference type="ARBA" id="ARBA00022530"/>
    </source>
</evidence>
<reference evidence="16" key="1">
    <citation type="journal article" date="2012" name="Nature">
        <title>The oyster genome reveals stress adaptation and complexity of shell formation.</title>
        <authorList>
            <person name="Zhang G."/>
            <person name="Fang X."/>
            <person name="Guo X."/>
            <person name="Li L."/>
            <person name="Luo R."/>
            <person name="Xu F."/>
            <person name="Yang P."/>
            <person name="Zhang L."/>
            <person name="Wang X."/>
            <person name="Qi H."/>
            <person name="Xiong Z."/>
            <person name="Que H."/>
            <person name="Xie Y."/>
            <person name="Holland P.W."/>
            <person name="Paps J."/>
            <person name="Zhu Y."/>
            <person name="Wu F."/>
            <person name="Chen Y."/>
            <person name="Wang J."/>
            <person name="Peng C."/>
            <person name="Meng J."/>
            <person name="Yang L."/>
            <person name="Liu J."/>
            <person name="Wen B."/>
            <person name="Zhang N."/>
            <person name="Huang Z."/>
            <person name="Zhu Q."/>
            <person name="Feng Y."/>
            <person name="Mount A."/>
            <person name="Hedgecock D."/>
            <person name="Xu Z."/>
            <person name="Liu Y."/>
            <person name="Domazet-Loso T."/>
            <person name="Du Y."/>
            <person name="Sun X."/>
            <person name="Zhang S."/>
            <person name="Liu B."/>
            <person name="Cheng P."/>
            <person name="Jiang X."/>
            <person name="Li J."/>
            <person name="Fan D."/>
            <person name="Wang W."/>
            <person name="Fu W."/>
            <person name="Wang T."/>
            <person name="Wang B."/>
            <person name="Zhang J."/>
            <person name="Peng Z."/>
            <person name="Li Y."/>
            <person name="Li N."/>
            <person name="Wang J."/>
            <person name="Chen M."/>
            <person name="He Y."/>
            <person name="Tan F."/>
            <person name="Song X."/>
            <person name="Zheng Q."/>
            <person name="Huang R."/>
            <person name="Yang H."/>
            <person name="Du X."/>
            <person name="Chen L."/>
            <person name="Yang M."/>
            <person name="Gaffney P.M."/>
            <person name="Wang S."/>
            <person name="Luo L."/>
            <person name="She Z."/>
            <person name="Ming Y."/>
            <person name="Huang W."/>
            <person name="Zhang S."/>
            <person name="Huang B."/>
            <person name="Zhang Y."/>
            <person name="Qu T."/>
            <person name="Ni P."/>
            <person name="Miao G."/>
            <person name="Wang J."/>
            <person name="Wang Q."/>
            <person name="Steinberg C.E."/>
            <person name="Wang H."/>
            <person name="Li N."/>
            <person name="Qian L."/>
            <person name="Zhang G."/>
            <person name="Li Y."/>
            <person name="Yang H."/>
            <person name="Liu X."/>
            <person name="Wang J."/>
            <person name="Yin Y."/>
            <person name="Wang J."/>
        </authorList>
    </citation>
    <scope>NUCLEOTIDE SEQUENCE [LARGE SCALE GENOMIC DNA]</scope>
    <source>
        <strain evidence="16">05x7-T-G4-1.051#20</strain>
    </source>
</reference>
<evidence type="ECO:0000256" key="14">
    <source>
        <dbReference type="SAM" id="MobiDB-lite"/>
    </source>
</evidence>
<evidence type="ECO:0000256" key="9">
    <source>
        <dbReference type="ARBA" id="ARBA00022833"/>
    </source>
</evidence>
<evidence type="ECO:0000256" key="13">
    <source>
        <dbReference type="ARBA" id="ARBA00048348"/>
    </source>
</evidence>
<keyword evidence="10" id="KW-0106">Calcium</keyword>
<dbReference type="InParanoid" id="K1RCM3"/>
<feature type="region of interest" description="Disordered" evidence="14">
    <location>
        <begin position="1"/>
        <end position="24"/>
    </location>
</feature>
<comment type="cofactor">
    <cofactor evidence="1">
        <name>Zn(2+)</name>
        <dbReference type="ChEBI" id="CHEBI:29105"/>
    </cofactor>
</comment>
<gene>
    <name evidence="16" type="ORF">CGI_10009060</name>
</gene>
<comment type="subcellular location">
    <subcellularLocation>
        <location evidence="2">Secreted</location>
        <location evidence="2">Extracellular space</location>
        <location evidence="2">Extracellular matrix</location>
    </subcellularLocation>
</comment>
<dbReference type="SUPFAM" id="SSF51069">
    <property type="entry name" value="Carbonic anhydrase"/>
    <property type="match status" value="1"/>
</dbReference>
<evidence type="ECO:0000256" key="2">
    <source>
        <dbReference type="ARBA" id="ARBA00004498"/>
    </source>
</evidence>
<dbReference type="EC" id="4.2.1.1" evidence="4"/>
<comment type="similarity">
    <text evidence="3">Belongs to the alpha-carbonic anhydrase family.</text>
</comment>
<dbReference type="SMART" id="SM01057">
    <property type="entry name" value="Carb_anhydrase"/>
    <property type="match status" value="1"/>
</dbReference>
<evidence type="ECO:0000256" key="5">
    <source>
        <dbReference type="ARBA" id="ARBA00022525"/>
    </source>
</evidence>
<dbReference type="HOGENOM" id="CLU_039326_2_0_1"/>
<evidence type="ECO:0000259" key="15">
    <source>
        <dbReference type="PROSITE" id="PS51144"/>
    </source>
</evidence>
<evidence type="ECO:0000256" key="10">
    <source>
        <dbReference type="ARBA" id="ARBA00022837"/>
    </source>
</evidence>
<protein>
    <recommendedName>
        <fullName evidence="4">carbonic anhydrase</fullName>
        <ecNumber evidence="4">4.2.1.1</ecNumber>
    </recommendedName>
</protein>
<evidence type="ECO:0000256" key="1">
    <source>
        <dbReference type="ARBA" id="ARBA00001947"/>
    </source>
</evidence>
<dbReference type="GO" id="GO:0008270">
    <property type="term" value="F:zinc ion binding"/>
    <property type="evidence" value="ECO:0007669"/>
    <property type="project" value="InterPro"/>
</dbReference>
<sequence length="323" mass="36873">MPATDPRNDRHRSPAIHTGSTFISPRTTSLKPHSYIAQSKNLIVFARCIHDSGNNQKRPPWNYDKLSNWGYDNKRGPDTWHKNFPEGLGRQQSPIDIQTDKVCYDQELASNPLQFSYGVCQGAKVHNTGRSLKIDINQQSEVTGGPLRDRFHFEQFHLHWGSTNDKGSEHTINGQLYAAEWHLVHWNLKYGNFLEAAYHPDGLSVVTYMVKVGSEHAEFKKLTDACSRLVEAHTSVALEEPFDAAKLLKDDLTRYWTYPGSLTTPPLLESVTWIIFQEPVEISQQQMDALRKLKFPEGQCMMDNYRPPTPIHQRTVRASFTGP</sequence>
<evidence type="ECO:0000256" key="8">
    <source>
        <dbReference type="ARBA" id="ARBA00022737"/>
    </source>
</evidence>
<accession>K1RCM3</accession>
<evidence type="ECO:0000256" key="7">
    <source>
        <dbReference type="ARBA" id="ARBA00022723"/>
    </source>
</evidence>
<keyword evidence="6" id="KW-0272">Extracellular matrix</keyword>
<evidence type="ECO:0000313" key="16">
    <source>
        <dbReference type="EMBL" id="EKC31881.1"/>
    </source>
</evidence>
<organism evidence="16">
    <name type="scientific">Magallana gigas</name>
    <name type="common">Pacific oyster</name>
    <name type="synonym">Crassostrea gigas</name>
    <dbReference type="NCBI Taxonomy" id="29159"/>
    <lineage>
        <taxon>Eukaryota</taxon>
        <taxon>Metazoa</taxon>
        <taxon>Spiralia</taxon>
        <taxon>Lophotrochozoa</taxon>
        <taxon>Mollusca</taxon>
        <taxon>Bivalvia</taxon>
        <taxon>Autobranchia</taxon>
        <taxon>Pteriomorphia</taxon>
        <taxon>Ostreida</taxon>
        <taxon>Ostreoidea</taxon>
        <taxon>Ostreidae</taxon>
        <taxon>Magallana</taxon>
    </lineage>
</organism>
<keyword evidence="9" id="KW-0862">Zinc</keyword>
<dbReference type="InterPro" id="IPR023561">
    <property type="entry name" value="Carbonic_anhydrase_a-class"/>
</dbReference>
<dbReference type="PROSITE" id="PS51144">
    <property type="entry name" value="ALPHA_CA_2"/>
    <property type="match status" value="1"/>
</dbReference>
<keyword evidence="5" id="KW-0964">Secreted</keyword>
<dbReference type="GO" id="GO:0004089">
    <property type="term" value="F:carbonate dehydratase activity"/>
    <property type="evidence" value="ECO:0007669"/>
    <property type="project" value="UniProtKB-EC"/>
</dbReference>
<keyword evidence="7" id="KW-0479">Metal-binding</keyword>
<dbReference type="FunCoup" id="K1RCM3">
    <property type="interactions" value="40"/>
</dbReference>
<keyword evidence="8" id="KW-0677">Repeat</keyword>
<dbReference type="GO" id="GO:0005737">
    <property type="term" value="C:cytoplasm"/>
    <property type="evidence" value="ECO:0007669"/>
    <property type="project" value="TreeGrafter"/>
</dbReference>
<dbReference type="Pfam" id="PF00194">
    <property type="entry name" value="Carb_anhydrase"/>
    <property type="match status" value="1"/>
</dbReference>
<dbReference type="EMBL" id="JH817795">
    <property type="protein sequence ID" value="EKC31881.1"/>
    <property type="molecule type" value="Genomic_DNA"/>
</dbReference>
<dbReference type="AlphaFoldDB" id="K1RCM3"/>
<dbReference type="PANTHER" id="PTHR18952:SF141">
    <property type="entry name" value="CARBONIC ANHYDRASE"/>
    <property type="match status" value="1"/>
</dbReference>
<feature type="domain" description="Alpha-carbonic anhydrase" evidence="15">
    <location>
        <begin position="67"/>
        <end position="320"/>
    </location>
</feature>
<dbReference type="Gene3D" id="3.10.200.10">
    <property type="entry name" value="Alpha carbonic anhydrase"/>
    <property type="match status" value="1"/>
</dbReference>
<keyword evidence="12" id="KW-0456">Lyase</keyword>
<evidence type="ECO:0000256" key="4">
    <source>
        <dbReference type="ARBA" id="ARBA00012925"/>
    </source>
</evidence>
<evidence type="ECO:0000256" key="11">
    <source>
        <dbReference type="ARBA" id="ARBA00023157"/>
    </source>
</evidence>
<feature type="compositionally biased region" description="Basic and acidic residues" evidence="14">
    <location>
        <begin position="1"/>
        <end position="12"/>
    </location>
</feature>
<comment type="catalytic activity">
    <reaction evidence="13">
        <text>hydrogencarbonate + H(+) = CO2 + H2O</text>
        <dbReference type="Rhea" id="RHEA:10748"/>
        <dbReference type="ChEBI" id="CHEBI:15377"/>
        <dbReference type="ChEBI" id="CHEBI:15378"/>
        <dbReference type="ChEBI" id="CHEBI:16526"/>
        <dbReference type="ChEBI" id="CHEBI:17544"/>
        <dbReference type="EC" id="4.2.1.1"/>
    </reaction>
</comment>
<evidence type="ECO:0000256" key="12">
    <source>
        <dbReference type="ARBA" id="ARBA00023239"/>
    </source>
</evidence>
<dbReference type="PANTHER" id="PTHR18952">
    <property type="entry name" value="CARBONIC ANHYDRASE"/>
    <property type="match status" value="1"/>
</dbReference>